<keyword evidence="5" id="KW-0732">Signal</keyword>
<dbReference type="CDD" id="cd11013">
    <property type="entry name" value="Plantacyanin"/>
    <property type="match status" value="1"/>
</dbReference>
<dbReference type="Pfam" id="PF02298">
    <property type="entry name" value="Cu_bind_like"/>
    <property type="match status" value="1"/>
</dbReference>
<dbReference type="GO" id="GO:0046872">
    <property type="term" value="F:metal ion binding"/>
    <property type="evidence" value="ECO:0007669"/>
    <property type="project" value="UniProtKB-KW"/>
</dbReference>
<comment type="caution">
    <text evidence="7">The sequence shown here is derived from an EMBL/GenBank/DDBJ whole genome shotgun (WGS) entry which is preliminary data.</text>
</comment>
<dbReference type="SUPFAM" id="SSF49503">
    <property type="entry name" value="Cupredoxins"/>
    <property type="match status" value="1"/>
</dbReference>
<feature type="signal peptide" evidence="5">
    <location>
        <begin position="1"/>
        <end position="31"/>
    </location>
</feature>
<evidence type="ECO:0000256" key="1">
    <source>
        <dbReference type="ARBA" id="ARBA00022723"/>
    </source>
</evidence>
<reference evidence="7 8" key="1">
    <citation type="submission" date="2020-06" db="EMBL/GenBank/DDBJ databases">
        <title>Transcriptomic and genomic resources for Thalictrum thalictroides and T. hernandezii: Facilitating candidate gene discovery in an emerging model plant lineage.</title>
        <authorList>
            <person name="Arias T."/>
            <person name="Riano-Pachon D.M."/>
            <person name="Di Stilio V.S."/>
        </authorList>
    </citation>
    <scope>NUCLEOTIDE SEQUENCE [LARGE SCALE GENOMIC DNA]</scope>
    <source>
        <strain evidence="8">cv. WT478/WT964</strain>
        <tissue evidence="7">Leaves</tissue>
    </source>
</reference>
<evidence type="ECO:0000256" key="2">
    <source>
        <dbReference type="ARBA" id="ARBA00023008"/>
    </source>
</evidence>
<keyword evidence="1" id="KW-0479">Metal-binding</keyword>
<dbReference type="InterPro" id="IPR041844">
    <property type="entry name" value="Plantacyanin"/>
</dbReference>
<dbReference type="GO" id="GO:0005886">
    <property type="term" value="C:plasma membrane"/>
    <property type="evidence" value="ECO:0007669"/>
    <property type="project" value="TreeGrafter"/>
</dbReference>
<dbReference type="InterPro" id="IPR008972">
    <property type="entry name" value="Cupredoxin"/>
</dbReference>
<evidence type="ECO:0000313" key="8">
    <source>
        <dbReference type="Proteomes" id="UP000554482"/>
    </source>
</evidence>
<accession>A0A7J6VP98</accession>
<dbReference type="PROSITE" id="PS51485">
    <property type="entry name" value="PHYTOCYANIN"/>
    <property type="match status" value="1"/>
</dbReference>
<evidence type="ECO:0000313" key="7">
    <source>
        <dbReference type="EMBL" id="KAF5185990.1"/>
    </source>
</evidence>
<dbReference type="FunFam" id="2.60.40.420:FF:000013">
    <property type="entry name" value="basic blue protein-like"/>
    <property type="match status" value="1"/>
</dbReference>
<evidence type="ECO:0000256" key="5">
    <source>
        <dbReference type="SAM" id="SignalP"/>
    </source>
</evidence>
<proteinExistence type="predicted"/>
<feature type="chain" id="PRO_5029700401" description="Plantacyanin" evidence="5">
    <location>
        <begin position="32"/>
        <end position="127"/>
    </location>
</feature>
<dbReference type="AlphaFoldDB" id="A0A7J6VP98"/>
<dbReference type="Proteomes" id="UP000554482">
    <property type="component" value="Unassembled WGS sequence"/>
</dbReference>
<dbReference type="InterPro" id="IPR039391">
    <property type="entry name" value="Phytocyanin-like"/>
</dbReference>
<dbReference type="InterPro" id="IPR003245">
    <property type="entry name" value="Phytocyanin_dom"/>
</dbReference>
<evidence type="ECO:0000256" key="4">
    <source>
        <dbReference type="ARBA" id="ARBA00082491"/>
    </source>
</evidence>
<dbReference type="PANTHER" id="PTHR33021">
    <property type="entry name" value="BLUE COPPER PROTEIN"/>
    <property type="match status" value="1"/>
</dbReference>
<evidence type="ECO:0000259" key="6">
    <source>
        <dbReference type="PROSITE" id="PS51485"/>
    </source>
</evidence>
<evidence type="ECO:0000256" key="3">
    <source>
        <dbReference type="ARBA" id="ARBA00023157"/>
    </source>
</evidence>
<keyword evidence="8" id="KW-1185">Reference proteome</keyword>
<keyword evidence="2" id="KW-0186">Copper</keyword>
<sequence>MVQGRGSAKQIVTIIAVTLLVLLLHSEIVDAATFQVGDAGGWTFNSASWTKGKKFKAGDVLVFKYNPSVHNVVQVDQKSYNSCMTPSGAKVFKSGNDQIKLAKGQNSFICSFISHCQSGMKITVNAA</sequence>
<dbReference type="Gene3D" id="2.60.40.420">
    <property type="entry name" value="Cupredoxins - blue copper proteins"/>
    <property type="match status" value="1"/>
</dbReference>
<dbReference type="OrthoDB" id="2011645at2759"/>
<keyword evidence="3" id="KW-1015">Disulfide bond</keyword>
<organism evidence="7 8">
    <name type="scientific">Thalictrum thalictroides</name>
    <name type="common">Rue-anemone</name>
    <name type="synonym">Anemone thalictroides</name>
    <dbReference type="NCBI Taxonomy" id="46969"/>
    <lineage>
        <taxon>Eukaryota</taxon>
        <taxon>Viridiplantae</taxon>
        <taxon>Streptophyta</taxon>
        <taxon>Embryophyta</taxon>
        <taxon>Tracheophyta</taxon>
        <taxon>Spermatophyta</taxon>
        <taxon>Magnoliopsida</taxon>
        <taxon>Ranunculales</taxon>
        <taxon>Ranunculaceae</taxon>
        <taxon>Thalictroideae</taxon>
        <taxon>Thalictrum</taxon>
    </lineage>
</organism>
<feature type="domain" description="Phytocyanin" evidence="6">
    <location>
        <begin position="32"/>
        <end position="127"/>
    </location>
</feature>
<dbReference type="EMBL" id="JABWDY010029983">
    <property type="protein sequence ID" value="KAF5185990.1"/>
    <property type="molecule type" value="Genomic_DNA"/>
</dbReference>
<name>A0A7J6VP98_THATH</name>
<protein>
    <recommendedName>
        <fullName evidence="4">Plantacyanin</fullName>
    </recommendedName>
</protein>
<dbReference type="PANTHER" id="PTHR33021:SF9">
    <property type="entry name" value="PUTATIVE, EXPRESSED-RELATED"/>
    <property type="match status" value="1"/>
</dbReference>
<gene>
    <name evidence="7" type="ORF">FRX31_024423</name>
</gene>
<dbReference type="GO" id="GO:0009055">
    <property type="term" value="F:electron transfer activity"/>
    <property type="evidence" value="ECO:0007669"/>
    <property type="project" value="InterPro"/>
</dbReference>